<dbReference type="PANTHER" id="PTHR10584">
    <property type="entry name" value="SUGAR KINASE"/>
    <property type="match status" value="1"/>
</dbReference>
<sequence length="306" mass="31221">MSASILVLGSINVDFFIRVDALPKPNETIMGHDTAVAMGGKGLNQAVATAQAGVKTRMVGAVGDDNFGGMARDFLKKRGVDDASVVVLDGVGTGMANILVAPDGQNMIVVSSAANARLTPAHAEAAEALITSAGALVVQLETPLDTLKAALEIATANGVKTILNPAPVDSGVFDLLPLCEVVTPNETELAKLTGIDGQDDDSLIRAMQTLRAHGAETVITTLGANGCAGLIDGELVRLPAFKVEAVDAVGAGDVFNGALAARLVLGDDYVSAMRYASAASAISVTRRSADAAPTAAEVEAFLRERG</sequence>
<gene>
    <name evidence="9" type="primary">rbsK</name>
    <name evidence="11" type="ORF">EM6_0636</name>
</gene>
<feature type="binding site" evidence="9">
    <location>
        <begin position="252"/>
        <end position="253"/>
    </location>
    <ligand>
        <name>ATP</name>
        <dbReference type="ChEBI" id="CHEBI:30616"/>
    </ligand>
</feature>
<feature type="binding site" evidence="9">
    <location>
        <begin position="12"/>
        <end position="14"/>
    </location>
    <ligand>
        <name>substrate</name>
    </ligand>
</feature>
<comment type="catalytic activity">
    <reaction evidence="9">
        <text>D-ribose + ATP = D-ribose 5-phosphate + ADP + H(+)</text>
        <dbReference type="Rhea" id="RHEA:13697"/>
        <dbReference type="ChEBI" id="CHEBI:15378"/>
        <dbReference type="ChEBI" id="CHEBI:30616"/>
        <dbReference type="ChEBI" id="CHEBI:47013"/>
        <dbReference type="ChEBI" id="CHEBI:78346"/>
        <dbReference type="ChEBI" id="CHEBI:456216"/>
        <dbReference type="EC" id="2.7.1.15"/>
    </reaction>
</comment>
<dbReference type="HAMAP" id="MF_01987">
    <property type="entry name" value="Ribokinase"/>
    <property type="match status" value="1"/>
</dbReference>
<evidence type="ECO:0000256" key="3">
    <source>
        <dbReference type="ARBA" id="ARBA00022741"/>
    </source>
</evidence>
<dbReference type="RefSeq" id="WP_126420298.1">
    <property type="nucleotide sequence ID" value="NZ_AP018827.1"/>
</dbReference>
<keyword evidence="1 9" id="KW-0808">Transferase</keyword>
<keyword evidence="3 9" id="KW-0547">Nucleotide-binding</keyword>
<feature type="active site" description="Proton acceptor" evidence="9">
    <location>
        <position position="253"/>
    </location>
</feature>
<comment type="cofactor">
    <cofactor evidence="9">
        <name>Mg(2+)</name>
        <dbReference type="ChEBI" id="CHEBI:18420"/>
    </cofactor>
    <text evidence="9">Requires a divalent cation, most likely magnesium in vivo, as an electrophilic catalyst to aid phosphoryl group transfer. It is the chelate of the metal and the nucleotide that is the actual substrate.</text>
</comment>
<comment type="subunit">
    <text evidence="9">Homodimer.</text>
</comment>
<name>A0A3G9G717_9CAUL</name>
<dbReference type="PANTHER" id="PTHR10584:SF166">
    <property type="entry name" value="RIBOKINASE"/>
    <property type="match status" value="1"/>
</dbReference>
<feature type="binding site" evidence="9">
    <location>
        <position position="286"/>
    </location>
    <ligand>
        <name>K(+)</name>
        <dbReference type="ChEBI" id="CHEBI:29103"/>
    </ligand>
</feature>
<evidence type="ECO:0000256" key="8">
    <source>
        <dbReference type="ARBA" id="ARBA00023277"/>
    </source>
</evidence>
<keyword evidence="6 9" id="KW-0460">Magnesium</keyword>
<dbReference type="SUPFAM" id="SSF53613">
    <property type="entry name" value="Ribokinase-like"/>
    <property type="match status" value="1"/>
</dbReference>
<dbReference type="GO" id="GO:0004747">
    <property type="term" value="F:ribokinase activity"/>
    <property type="evidence" value="ECO:0007669"/>
    <property type="project" value="UniProtKB-UniRule"/>
</dbReference>
<dbReference type="GO" id="GO:0046872">
    <property type="term" value="F:metal ion binding"/>
    <property type="evidence" value="ECO:0007669"/>
    <property type="project" value="UniProtKB-KW"/>
</dbReference>
<evidence type="ECO:0000256" key="2">
    <source>
        <dbReference type="ARBA" id="ARBA00022723"/>
    </source>
</evidence>
<dbReference type="InterPro" id="IPR002139">
    <property type="entry name" value="Ribo/fructo_kinase"/>
</dbReference>
<evidence type="ECO:0000256" key="1">
    <source>
        <dbReference type="ARBA" id="ARBA00022679"/>
    </source>
</evidence>
<keyword evidence="5 9" id="KW-0067">ATP-binding</keyword>
<comment type="pathway">
    <text evidence="9">Carbohydrate metabolism; D-ribose degradation; D-ribose 5-phosphate from beta-D-ribopyranose: step 2/2.</text>
</comment>
<feature type="binding site" evidence="9">
    <location>
        <begin position="221"/>
        <end position="226"/>
    </location>
    <ligand>
        <name>ATP</name>
        <dbReference type="ChEBI" id="CHEBI:30616"/>
    </ligand>
</feature>
<keyword evidence="9" id="KW-0963">Cytoplasm</keyword>
<accession>A0A3G9G717</accession>
<reference evidence="12" key="1">
    <citation type="journal article" date="2017" name="Biotechnol. Biofuels">
        <title>Evaluation of environmental bacterial communities as a factor affecting the growth of duckweed Lemna minor.</title>
        <authorList>
            <person name="Ishizawa H."/>
            <person name="Kuroda M."/>
            <person name="Morikawa M."/>
            <person name="Ike M."/>
        </authorList>
    </citation>
    <scope>NUCLEOTIDE SEQUENCE [LARGE SCALE GENOMIC DNA]</scope>
    <source>
        <strain evidence="12">M6</strain>
    </source>
</reference>
<dbReference type="InterPro" id="IPR029056">
    <property type="entry name" value="Ribokinase-like"/>
</dbReference>
<keyword evidence="2 9" id="KW-0479">Metal-binding</keyword>
<keyword evidence="8 9" id="KW-0119">Carbohydrate metabolism</keyword>
<evidence type="ECO:0000256" key="4">
    <source>
        <dbReference type="ARBA" id="ARBA00022777"/>
    </source>
</evidence>
<feature type="binding site" evidence="9">
    <location>
        <position position="249"/>
    </location>
    <ligand>
        <name>K(+)</name>
        <dbReference type="ChEBI" id="CHEBI:29103"/>
    </ligand>
</feature>
<dbReference type="GO" id="GO:0005524">
    <property type="term" value="F:ATP binding"/>
    <property type="evidence" value="ECO:0007669"/>
    <property type="project" value="UniProtKB-UniRule"/>
</dbReference>
<comment type="similarity">
    <text evidence="9">Belongs to the carbohydrate kinase PfkB family. Ribokinase subfamily.</text>
</comment>
<feature type="binding site" evidence="9">
    <location>
        <position position="141"/>
    </location>
    <ligand>
        <name>substrate</name>
    </ligand>
</feature>
<evidence type="ECO:0000256" key="9">
    <source>
        <dbReference type="HAMAP-Rule" id="MF_01987"/>
    </source>
</evidence>
<dbReference type="EMBL" id="AP018827">
    <property type="protein sequence ID" value="BBF80058.1"/>
    <property type="molecule type" value="Genomic_DNA"/>
</dbReference>
<feature type="binding site" evidence="9">
    <location>
        <position position="185"/>
    </location>
    <ligand>
        <name>ATP</name>
        <dbReference type="ChEBI" id="CHEBI:30616"/>
    </ligand>
</feature>
<feature type="binding site" evidence="9">
    <location>
        <position position="247"/>
    </location>
    <ligand>
        <name>K(+)</name>
        <dbReference type="ChEBI" id="CHEBI:29103"/>
    </ligand>
</feature>
<evidence type="ECO:0000256" key="7">
    <source>
        <dbReference type="ARBA" id="ARBA00022958"/>
    </source>
</evidence>
<comment type="subcellular location">
    <subcellularLocation>
        <location evidence="9">Cytoplasm</location>
    </subcellularLocation>
</comment>
<evidence type="ECO:0000313" key="11">
    <source>
        <dbReference type="EMBL" id="BBF80058.1"/>
    </source>
</evidence>
<dbReference type="Proteomes" id="UP000278756">
    <property type="component" value="Chromosome 1"/>
</dbReference>
<keyword evidence="7 9" id="KW-0630">Potassium</keyword>
<dbReference type="GO" id="GO:0005829">
    <property type="term" value="C:cytosol"/>
    <property type="evidence" value="ECO:0007669"/>
    <property type="project" value="TreeGrafter"/>
</dbReference>
<evidence type="ECO:0000256" key="6">
    <source>
        <dbReference type="ARBA" id="ARBA00022842"/>
    </source>
</evidence>
<dbReference type="AlphaFoldDB" id="A0A3G9G717"/>
<comment type="activity regulation">
    <text evidence="9">Activated by a monovalent cation that binds near, but not in, the active site. The most likely occupant of the site in vivo is potassium. Ion binding induces a conformational change that may alter substrate affinity.</text>
</comment>
<organism evidence="11 12">
    <name type="scientific">Asticcacaulis excentricus</name>
    <dbReference type="NCBI Taxonomy" id="78587"/>
    <lineage>
        <taxon>Bacteria</taxon>
        <taxon>Pseudomonadati</taxon>
        <taxon>Pseudomonadota</taxon>
        <taxon>Alphaproteobacteria</taxon>
        <taxon>Caulobacterales</taxon>
        <taxon>Caulobacteraceae</taxon>
        <taxon>Asticcacaulis</taxon>
    </lineage>
</organism>
<dbReference type="InterPro" id="IPR011611">
    <property type="entry name" value="PfkB_dom"/>
</dbReference>
<dbReference type="Pfam" id="PF00294">
    <property type="entry name" value="PfkB"/>
    <property type="match status" value="1"/>
</dbReference>
<dbReference type="Gene3D" id="3.40.1190.20">
    <property type="match status" value="1"/>
</dbReference>
<dbReference type="GO" id="GO:0019303">
    <property type="term" value="P:D-ribose catabolic process"/>
    <property type="evidence" value="ECO:0007669"/>
    <property type="project" value="UniProtKB-UniRule"/>
</dbReference>
<protein>
    <recommendedName>
        <fullName evidence="9">Ribokinase</fullName>
        <shortName evidence="9">RK</shortName>
        <ecNumber evidence="9">2.7.1.15</ecNumber>
    </recommendedName>
</protein>
<dbReference type="InterPro" id="IPR011877">
    <property type="entry name" value="Ribokinase"/>
</dbReference>
<proteinExistence type="inferred from homology"/>
<comment type="caution">
    <text evidence="9">Lacks conserved residue(s) required for the propagation of feature annotation.</text>
</comment>
<evidence type="ECO:0000259" key="10">
    <source>
        <dbReference type="Pfam" id="PF00294"/>
    </source>
</evidence>
<comment type="function">
    <text evidence="9">Catalyzes the phosphorylation of ribose at O-5 in a reaction requiring ATP and magnesium. The resulting D-ribose-5-phosphate can then be used either for sythesis of nucleotides, histidine, and tryptophan, or as a component of the pentose phosphate pathway.</text>
</comment>
<dbReference type="OrthoDB" id="9775849at2"/>
<dbReference type="EC" id="2.7.1.15" evidence="9"/>
<dbReference type="PRINTS" id="PR00990">
    <property type="entry name" value="RIBOKINASE"/>
</dbReference>
<feature type="domain" description="Carbohydrate kinase PfkB" evidence="10">
    <location>
        <begin position="3"/>
        <end position="291"/>
    </location>
</feature>
<feature type="binding site" evidence="9">
    <location>
        <position position="253"/>
    </location>
    <ligand>
        <name>substrate</name>
    </ligand>
</feature>
<evidence type="ECO:0000313" key="12">
    <source>
        <dbReference type="Proteomes" id="UP000278756"/>
    </source>
</evidence>
<dbReference type="CDD" id="cd01174">
    <property type="entry name" value="ribokinase"/>
    <property type="match status" value="1"/>
</dbReference>
<keyword evidence="4 9" id="KW-0418">Kinase</keyword>
<feature type="binding site" evidence="9">
    <location>
        <begin position="40"/>
        <end position="44"/>
    </location>
    <ligand>
        <name>substrate</name>
    </ligand>
</feature>
<feature type="binding site" evidence="9">
    <location>
        <position position="283"/>
    </location>
    <ligand>
        <name>K(+)</name>
        <dbReference type="ChEBI" id="CHEBI:29103"/>
    </ligand>
</feature>
<dbReference type="UniPathway" id="UPA00916">
    <property type="reaction ID" value="UER00889"/>
</dbReference>
<evidence type="ECO:0000256" key="5">
    <source>
        <dbReference type="ARBA" id="ARBA00022840"/>
    </source>
</evidence>
<reference evidence="12" key="2">
    <citation type="journal article" date="2017" name="Plant Physiol. Biochem.">
        <title>Differential oxidative and antioxidative response of duckweed Lemna minor toward plant growth promoting/inhibiting bacteria.</title>
        <authorList>
            <person name="Ishizawa H."/>
            <person name="Kuroda M."/>
            <person name="Morikawa M."/>
            <person name="Ike M."/>
        </authorList>
    </citation>
    <scope>NUCLEOTIDE SEQUENCE [LARGE SCALE GENOMIC DNA]</scope>
    <source>
        <strain evidence="12">M6</strain>
    </source>
</reference>